<dbReference type="Proteomes" id="UP000297229">
    <property type="component" value="Unassembled WGS sequence"/>
</dbReference>
<organism evidence="2 3">
    <name type="scientific">Botrytis elliptica</name>
    <dbReference type="NCBI Taxonomy" id="278938"/>
    <lineage>
        <taxon>Eukaryota</taxon>
        <taxon>Fungi</taxon>
        <taxon>Dikarya</taxon>
        <taxon>Ascomycota</taxon>
        <taxon>Pezizomycotina</taxon>
        <taxon>Leotiomycetes</taxon>
        <taxon>Helotiales</taxon>
        <taxon>Sclerotiniaceae</taxon>
        <taxon>Botrytis</taxon>
    </lineage>
</organism>
<accession>A0A4Z1JW97</accession>
<sequence>MLGDMMLFASHARPEPTITSAALEFRFCVAGRVPVIRSFKVMMSEAILNVLIVAIFAIETTVARVTVIHSEYD</sequence>
<name>A0A4Z1JW97_9HELO</name>
<keyword evidence="1" id="KW-0472">Membrane</keyword>
<keyword evidence="3" id="KW-1185">Reference proteome</keyword>
<evidence type="ECO:0000256" key="1">
    <source>
        <dbReference type="SAM" id="Phobius"/>
    </source>
</evidence>
<keyword evidence="1" id="KW-0812">Transmembrane</keyword>
<evidence type="ECO:0000313" key="2">
    <source>
        <dbReference type="EMBL" id="TGO73187.1"/>
    </source>
</evidence>
<comment type="caution">
    <text evidence="2">The sequence shown here is derived from an EMBL/GenBank/DDBJ whole genome shotgun (WGS) entry which is preliminary data.</text>
</comment>
<proteinExistence type="predicted"/>
<evidence type="ECO:0000313" key="3">
    <source>
        <dbReference type="Proteomes" id="UP000297229"/>
    </source>
</evidence>
<protein>
    <submittedName>
        <fullName evidence="2">Uncharacterized protein</fullName>
    </submittedName>
</protein>
<gene>
    <name evidence="2" type="ORF">BELL_0382g00030</name>
</gene>
<dbReference type="AlphaFoldDB" id="A0A4Z1JW97"/>
<reference evidence="2 3" key="1">
    <citation type="submission" date="2017-12" db="EMBL/GenBank/DDBJ databases">
        <title>Comparative genomics of Botrytis spp.</title>
        <authorList>
            <person name="Valero-Jimenez C.A."/>
            <person name="Tapia P."/>
            <person name="Veloso J."/>
            <person name="Silva-Moreno E."/>
            <person name="Staats M."/>
            <person name="Valdes J.H."/>
            <person name="Van Kan J.A.L."/>
        </authorList>
    </citation>
    <scope>NUCLEOTIDE SEQUENCE [LARGE SCALE GENOMIC DNA]</scope>
    <source>
        <strain evidence="2 3">Be9601</strain>
    </source>
</reference>
<keyword evidence="1" id="KW-1133">Transmembrane helix</keyword>
<dbReference type="EMBL" id="PQXM01000380">
    <property type="protein sequence ID" value="TGO73187.1"/>
    <property type="molecule type" value="Genomic_DNA"/>
</dbReference>
<feature type="transmembrane region" description="Helical" evidence="1">
    <location>
        <begin position="46"/>
        <end position="67"/>
    </location>
</feature>